<comment type="subcellular location">
    <subcellularLocation>
        <location evidence="1 5">Cytoplasm</location>
    </subcellularLocation>
</comment>
<keyword evidence="4 5" id="KW-0963">Cytoplasm</keyword>
<dbReference type="PANTHER" id="PTHR33602">
    <property type="entry name" value="REGULATORY PROTEIN RECX FAMILY PROTEIN"/>
    <property type="match status" value="1"/>
</dbReference>
<keyword evidence="10" id="KW-1185">Reference proteome</keyword>
<name>A4AAD2_9GAMM</name>
<evidence type="ECO:0000259" key="7">
    <source>
        <dbReference type="Pfam" id="PF21981"/>
    </source>
</evidence>
<dbReference type="HOGENOM" id="CLU_066607_3_2_6"/>
<feature type="domain" description="RecX first three-helical" evidence="8">
    <location>
        <begin position="27"/>
        <end position="52"/>
    </location>
</feature>
<dbReference type="EMBL" id="AAOA02000003">
    <property type="protein sequence ID" value="EAQ97009.1"/>
    <property type="molecule type" value="Genomic_DNA"/>
</dbReference>
<dbReference type="eggNOG" id="COG2137">
    <property type="taxonomic scope" value="Bacteria"/>
</dbReference>
<comment type="similarity">
    <text evidence="2 5">Belongs to the RecX family.</text>
</comment>
<evidence type="ECO:0000259" key="6">
    <source>
        <dbReference type="Pfam" id="PF02631"/>
    </source>
</evidence>
<evidence type="ECO:0000256" key="1">
    <source>
        <dbReference type="ARBA" id="ARBA00004496"/>
    </source>
</evidence>
<dbReference type="GO" id="GO:0006282">
    <property type="term" value="P:regulation of DNA repair"/>
    <property type="evidence" value="ECO:0007669"/>
    <property type="project" value="UniProtKB-UniRule"/>
</dbReference>
<protein>
    <recommendedName>
        <fullName evidence="3 5">Regulatory protein RecX</fullName>
    </recommendedName>
</protein>
<comment type="caution">
    <text evidence="9">The sequence shown here is derived from an EMBL/GenBank/DDBJ whole genome shotgun (WGS) entry which is preliminary data.</text>
</comment>
<evidence type="ECO:0000259" key="8">
    <source>
        <dbReference type="Pfam" id="PF21982"/>
    </source>
</evidence>
<dbReference type="STRING" id="314285.KT71_12140"/>
<evidence type="ECO:0000256" key="4">
    <source>
        <dbReference type="ARBA" id="ARBA00022490"/>
    </source>
</evidence>
<proteinExistence type="inferred from homology"/>
<dbReference type="PANTHER" id="PTHR33602:SF1">
    <property type="entry name" value="REGULATORY PROTEIN RECX FAMILY PROTEIN"/>
    <property type="match status" value="1"/>
</dbReference>
<evidence type="ECO:0000313" key="9">
    <source>
        <dbReference type="EMBL" id="EAQ97009.1"/>
    </source>
</evidence>
<feature type="domain" description="RecX third three-helical" evidence="7">
    <location>
        <begin position="123"/>
        <end position="153"/>
    </location>
</feature>
<dbReference type="Pfam" id="PF21982">
    <property type="entry name" value="RecX_HTH1"/>
    <property type="match status" value="1"/>
</dbReference>
<dbReference type="InterPro" id="IPR036388">
    <property type="entry name" value="WH-like_DNA-bd_sf"/>
</dbReference>
<dbReference type="OrthoDB" id="7066780at2"/>
<evidence type="ECO:0000313" key="10">
    <source>
        <dbReference type="Proteomes" id="UP000019205"/>
    </source>
</evidence>
<dbReference type="AlphaFoldDB" id="A4AAD2"/>
<reference evidence="9 10" key="1">
    <citation type="journal article" date="2007" name="Proc. Natl. Acad. Sci. U.S.A.">
        <title>Characterization of a marine gammaproteobacterium capable of aerobic anoxygenic photosynthesis.</title>
        <authorList>
            <person name="Fuchs B.M."/>
            <person name="Spring S."/>
            <person name="Teeling H."/>
            <person name="Quast C."/>
            <person name="Wulf J."/>
            <person name="Schattenhofer M."/>
            <person name="Yan S."/>
            <person name="Ferriera S."/>
            <person name="Johnson J."/>
            <person name="Glockner F.O."/>
            <person name="Amann R."/>
        </authorList>
    </citation>
    <scope>NUCLEOTIDE SEQUENCE [LARGE SCALE GENOMIC DNA]</scope>
    <source>
        <strain evidence="9">KT71</strain>
    </source>
</reference>
<reference evidence="9 10" key="2">
    <citation type="journal article" date="2009" name="PLoS ONE">
        <title>The photosynthetic apparatus and its regulation in the aerobic gammaproteobacterium Congregibacter litoralis gen. nov., sp. nov.</title>
        <authorList>
            <person name="Spring S."/>
            <person name="Lunsdorf H."/>
            <person name="Fuchs B.M."/>
            <person name="Tindall B.J."/>
        </authorList>
    </citation>
    <scope>NUCLEOTIDE SEQUENCE [LARGE SCALE GENOMIC DNA]</scope>
    <source>
        <strain evidence="9">KT71</strain>
    </source>
</reference>
<dbReference type="Proteomes" id="UP000019205">
    <property type="component" value="Chromosome"/>
</dbReference>
<dbReference type="InterPro" id="IPR053926">
    <property type="entry name" value="RecX_HTH_1st"/>
</dbReference>
<dbReference type="GO" id="GO:0005737">
    <property type="term" value="C:cytoplasm"/>
    <property type="evidence" value="ECO:0007669"/>
    <property type="project" value="UniProtKB-SubCell"/>
</dbReference>
<dbReference type="Pfam" id="PF21981">
    <property type="entry name" value="RecX_HTH3"/>
    <property type="match status" value="1"/>
</dbReference>
<comment type="function">
    <text evidence="5">Modulates RecA activity.</text>
</comment>
<evidence type="ECO:0000256" key="3">
    <source>
        <dbReference type="ARBA" id="ARBA00018111"/>
    </source>
</evidence>
<dbReference type="InterPro" id="IPR003783">
    <property type="entry name" value="Regulatory_RecX"/>
</dbReference>
<dbReference type="InterPro" id="IPR053924">
    <property type="entry name" value="RecX_HTH_2nd"/>
</dbReference>
<evidence type="ECO:0000256" key="5">
    <source>
        <dbReference type="HAMAP-Rule" id="MF_01114"/>
    </source>
</evidence>
<dbReference type="InterPro" id="IPR053925">
    <property type="entry name" value="RecX_HTH_3rd"/>
</dbReference>
<dbReference type="Gene3D" id="1.10.10.10">
    <property type="entry name" value="Winged helix-like DNA-binding domain superfamily/Winged helix DNA-binding domain"/>
    <property type="match status" value="3"/>
</dbReference>
<gene>
    <name evidence="5" type="primary">recX</name>
    <name evidence="9" type="ORF">KT71_12140</name>
</gene>
<accession>A4AAD2</accession>
<organism evidence="9 10">
    <name type="scientific">Congregibacter litoralis KT71</name>
    <dbReference type="NCBI Taxonomy" id="314285"/>
    <lineage>
        <taxon>Bacteria</taxon>
        <taxon>Pseudomonadati</taxon>
        <taxon>Pseudomonadota</taxon>
        <taxon>Gammaproteobacteria</taxon>
        <taxon>Cellvibrionales</taxon>
        <taxon>Halieaceae</taxon>
        <taxon>Congregibacter</taxon>
    </lineage>
</organism>
<sequence length="161" mass="18757">MSEFLLYDNVSDSSELANTKPHDIRLAAVNLLARREHSRKELEQKLKKRFDDHGVVSEQLDRLTEEGLQSDARYAESFVRQRYNRGHGPLRVRQEMRQRGVPDEDVQMAMESAGYDWSSSASIVLKKKYGNTPAGDAKEKARRSRFMQYRGFCIEHFIDKF</sequence>
<feature type="domain" description="RecX second three-helical" evidence="6">
    <location>
        <begin position="70"/>
        <end position="110"/>
    </location>
</feature>
<evidence type="ECO:0000256" key="2">
    <source>
        <dbReference type="ARBA" id="ARBA00009695"/>
    </source>
</evidence>
<dbReference type="Pfam" id="PF02631">
    <property type="entry name" value="RecX_HTH2"/>
    <property type="match status" value="1"/>
</dbReference>
<dbReference type="RefSeq" id="WP_008294858.1">
    <property type="nucleotide sequence ID" value="NZ_CM002299.1"/>
</dbReference>
<dbReference type="HAMAP" id="MF_01114">
    <property type="entry name" value="RecX"/>
    <property type="match status" value="1"/>
</dbReference>